<dbReference type="Ensembl" id="ENSSSCT00035083309.1">
    <property type="protein sequence ID" value="ENSSSCP00035034617.1"/>
    <property type="gene ID" value="ENSSSCG00035061981.1"/>
</dbReference>
<evidence type="ECO:0000256" key="1">
    <source>
        <dbReference type="SAM" id="MobiDB-lite"/>
    </source>
</evidence>
<evidence type="ECO:0000313" key="2">
    <source>
        <dbReference type="Ensembl" id="ENSSSCP00035034617.1"/>
    </source>
</evidence>
<dbReference type="AlphaFoldDB" id="A0A8D1AQJ9"/>
<proteinExistence type="predicted"/>
<feature type="region of interest" description="Disordered" evidence="1">
    <location>
        <begin position="51"/>
        <end position="70"/>
    </location>
</feature>
<name>A0A8D1AQJ9_PIG</name>
<gene>
    <name evidence="2" type="primary">MTMR4</name>
</gene>
<sequence>MSGVKSEGGCCVVGGRAGLGVAIGQGGHRPEIGLVGERGTVVGGRSCAASAAAGDGSGESAASEGRADAAWGEEGPPSLEYIQAKDLFPPKELVKEEENLQVPFTVLQGEGVEFLGRAADALIAISNYRLHIKFKDSVINVSCCLVLPHPRQNPCEIQGASVPILYLIMSPKSWGSLLFVTNPLLSAGLSFCVSHLFLSSPLSFPHSVAGPSKRQVALLEECHSPAV</sequence>
<protein>
    <submittedName>
        <fullName evidence="2">Myotubularin related protein 4</fullName>
    </submittedName>
</protein>
<reference evidence="2" key="1">
    <citation type="submission" date="2025-08" db="UniProtKB">
        <authorList>
            <consortium name="Ensembl"/>
        </authorList>
    </citation>
    <scope>IDENTIFICATION</scope>
</reference>
<evidence type="ECO:0000313" key="3">
    <source>
        <dbReference type="Proteomes" id="UP000694720"/>
    </source>
</evidence>
<accession>A0A8D1AQJ9</accession>
<organism evidence="2 3">
    <name type="scientific">Sus scrofa</name>
    <name type="common">Pig</name>
    <dbReference type="NCBI Taxonomy" id="9823"/>
    <lineage>
        <taxon>Eukaryota</taxon>
        <taxon>Metazoa</taxon>
        <taxon>Chordata</taxon>
        <taxon>Craniata</taxon>
        <taxon>Vertebrata</taxon>
        <taxon>Euteleostomi</taxon>
        <taxon>Mammalia</taxon>
        <taxon>Eutheria</taxon>
        <taxon>Laurasiatheria</taxon>
        <taxon>Artiodactyla</taxon>
        <taxon>Suina</taxon>
        <taxon>Suidae</taxon>
        <taxon>Sus</taxon>
    </lineage>
</organism>
<dbReference type="Proteomes" id="UP000694720">
    <property type="component" value="Unplaced"/>
</dbReference>